<evidence type="ECO:0000256" key="1">
    <source>
        <dbReference type="SAM" id="MobiDB-lite"/>
    </source>
</evidence>
<evidence type="ECO:0000256" key="2">
    <source>
        <dbReference type="SAM" id="Phobius"/>
    </source>
</evidence>
<reference evidence="3" key="1">
    <citation type="submission" date="2023-08" db="EMBL/GenBank/DDBJ databases">
        <authorList>
            <person name="Audoor S."/>
            <person name="Bilcke G."/>
        </authorList>
    </citation>
    <scope>NUCLEOTIDE SEQUENCE</scope>
</reference>
<feature type="region of interest" description="Disordered" evidence="1">
    <location>
        <begin position="47"/>
        <end position="68"/>
    </location>
</feature>
<gene>
    <name evidence="3" type="ORF">CYCCA115_LOCUS674</name>
</gene>
<dbReference type="Proteomes" id="UP001295423">
    <property type="component" value="Unassembled WGS sequence"/>
</dbReference>
<keyword evidence="4" id="KW-1185">Reference proteome</keyword>
<proteinExistence type="predicted"/>
<dbReference type="AlphaFoldDB" id="A0AAD2FC58"/>
<keyword evidence="2" id="KW-1133">Transmembrane helix</keyword>
<comment type="caution">
    <text evidence="3">The sequence shown here is derived from an EMBL/GenBank/DDBJ whole genome shotgun (WGS) entry which is preliminary data.</text>
</comment>
<dbReference type="EMBL" id="CAKOGP040000001">
    <property type="protein sequence ID" value="CAJ1914013.1"/>
    <property type="molecule type" value="Genomic_DNA"/>
</dbReference>
<accession>A0AAD2FC58</accession>
<organism evidence="3 4">
    <name type="scientific">Cylindrotheca closterium</name>
    <dbReference type="NCBI Taxonomy" id="2856"/>
    <lineage>
        <taxon>Eukaryota</taxon>
        <taxon>Sar</taxon>
        <taxon>Stramenopiles</taxon>
        <taxon>Ochrophyta</taxon>
        <taxon>Bacillariophyta</taxon>
        <taxon>Bacillariophyceae</taxon>
        <taxon>Bacillariophycidae</taxon>
        <taxon>Bacillariales</taxon>
        <taxon>Bacillariaceae</taxon>
        <taxon>Cylindrotheca</taxon>
    </lineage>
</organism>
<sequence>MDKVKGNASKAFSAGLGKGGRGAAWLLAVGVVAGYTYYENMDNGSVFSSEEQKKWNSQLKEAKKEEPK</sequence>
<evidence type="ECO:0000313" key="3">
    <source>
        <dbReference type="EMBL" id="CAJ1914013.1"/>
    </source>
</evidence>
<feature type="compositionally biased region" description="Basic and acidic residues" evidence="1">
    <location>
        <begin position="50"/>
        <end position="68"/>
    </location>
</feature>
<keyword evidence="2" id="KW-0812">Transmembrane</keyword>
<name>A0AAD2FC58_9STRA</name>
<feature type="transmembrane region" description="Helical" evidence="2">
    <location>
        <begin position="21"/>
        <end position="38"/>
    </location>
</feature>
<keyword evidence="2" id="KW-0472">Membrane</keyword>
<evidence type="ECO:0000313" key="4">
    <source>
        <dbReference type="Proteomes" id="UP001295423"/>
    </source>
</evidence>
<protein>
    <submittedName>
        <fullName evidence="3">Uncharacterized protein</fullName>
    </submittedName>
</protein>